<proteinExistence type="predicted"/>
<accession>A0A4U6VCG6</accession>
<evidence type="ECO:0000256" key="1">
    <source>
        <dbReference type="SAM" id="Phobius"/>
    </source>
</evidence>
<reference evidence="2" key="1">
    <citation type="submission" date="2019-03" db="EMBL/GenBank/DDBJ databases">
        <title>WGS assembly of Setaria viridis.</title>
        <authorList>
            <person name="Huang P."/>
            <person name="Jenkins J."/>
            <person name="Grimwood J."/>
            <person name="Barry K."/>
            <person name="Healey A."/>
            <person name="Mamidi S."/>
            <person name="Sreedasyam A."/>
            <person name="Shu S."/>
            <person name="Feldman M."/>
            <person name="Wu J."/>
            <person name="Yu Y."/>
            <person name="Chen C."/>
            <person name="Johnson J."/>
            <person name="Rokhsar D."/>
            <person name="Baxter I."/>
            <person name="Schmutz J."/>
            <person name="Brutnell T."/>
            <person name="Kellogg E."/>
        </authorList>
    </citation>
    <scope>NUCLEOTIDE SEQUENCE [LARGE SCALE GENOMIC DNA]</scope>
</reference>
<protein>
    <submittedName>
        <fullName evidence="2">Uncharacterized protein</fullName>
    </submittedName>
</protein>
<evidence type="ECO:0000313" key="3">
    <source>
        <dbReference type="Proteomes" id="UP000298652"/>
    </source>
</evidence>
<dbReference type="EMBL" id="CM016554">
    <property type="protein sequence ID" value="TKW27130.1"/>
    <property type="molecule type" value="Genomic_DNA"/>
</dbReference>
<keyword evidence="1" id="KW-0472">Membrane</keyword>
<keyword evidence="3" id="KW-1185">Reference proteome</keyword>
<evidence type="ECO:0000313" key="2">
    <source>
        <dbReference type="EMBL" id="TKW27130.1"/>
    </source>
</evidence>
<dbReference type="Proteomes" id="UP000298652">
    <property type="component" value="Chromosome 3"/>
</dbReference>
<dbReference type="AlphaFoldDB" id="A0A4U6VCG6"/>
<organism evidence="2 3">
    <name type="scientific">Setaria viridis</name>
    <name type="common">Green bristlegrass</name>
    <name type="synonym">Setaria italica subsp. viridis</name>
    <dbReference type="NCBI Taxonomy" id="4556"/>
    <lineage>
        <taxon>Eukaryota</taxon>
        <taxon>Viridiplantae</taxon>
        <taxon>Streptophyta</taxon>
        <taxon>Embryophyta</taxon>
        <taxon>Tracheophyta</taxon>
        <taxon>Spermatophyta</taxon>
        <taxon>Magnoliopsida</taxon>
        <taxon>Liliopsida</taxon>
        <taxon>Poales</taxon>
        <taxon>Poaceae</taxon>
        <taxon>PACMAD clade</taxon>
        <taxon>Panicoideae</taxon>
        <taxon>Panicodae</taxon>
        <taxon>Paniceae</taxon>
        <taxon>Cenchrinae</taxon>
        <taxon>Setaria</taxon>
    </lineage>
</organism>
<sequence length="154" mass="16498">MPVDVLGLCILPWSGAAVTRIVKSWILDLAMDGGCNSWSRSSCRQRQAQRHCHATRSCFPGPTVACLFMITVILFFFHLLKSGDGCANIVRAWMVHAVMHAGPGRSRVQRETPEGQNCNSQSCSCTVVPGLDQQHGELALSVTISGSGSGPGQS</sequence>
<name>A0A4U6VCG6_SETVI</name>
<dbReference type="Gramene" id="TKW27130">
    <property type="protein sequence ID" value="TKW27130"/>
    <property type="gene ID" value="SEVIR_3G238100v2"/>
</dbReference>
<feature type="transmembrane region" description="Helical" evidence="1">
    <location>
        <begin position="59"/>
        <end position="80"/>
    </location>
</feature>
<keyword evidence="1" id="KW-1133">Transmembrane helix</keyword>
<keyword evidence="1" id="KW-0812">Transmembrane</keyword>
<gene>
    <name evidence="2" type="ORF">SEVIR_3G238100v2</name>
</gene>